<evidence type="ECO:0000313" key="2">
    <source>
        <dbReference type="Proteomes" id="UP001470230"/>
    </source>
</evidence>
<accession>A0ABR2L2W6</accession>
<keyword evidence="2" id="KW-1185">Reference proteome</keyword>
<dbReference type="Proteomes" id="UP001470230">
    <property type="component" value="Unassembled WGS sequence"/>
</dbReference>
<evidence type="ECO:0000313" key="1">
    <source>
        <dbReference type="EMBL" id="KAK8897366.1"/>
    </source>
</evidence>
<name>A0ABR2L2W6_9EUKA</name>
<reference evidence="1 2" key="1">
    <citation type="submission" date="2024-04" db="EMBL/GenBank/DDBJ databases">
        <title>Tritrichomonas musculus Genome.</title>
        <authorList>
            <person name="Alves-Ferreira E."/>
            <person name="Grigg M."/>
            <person name="Lorenzi H."/>
            <person name="Galac M."/>
        </authorList>
    </citation>
    <scope>NUCLEOTIDE SEQUENCE [LARGE SCALE GENOMIC DNA]</scope>
    <source>
        <strain evidence="1 2">EAF2021</strain>
    </source>
</reference>
<sequence>MCKFNKNKGDASVKIETEFDDETKRNIKSVDLNNVRKITSILITKCDLKIRKDEKSSITLFNATDQTEIEVNDCVFTGKIASDSHHIDGKILVRINQN</sequence>
<dbReference type="EMBL" id="JAPFFF010000002">
    <property type="protein sequence ID" value="KAK8897366.1"/>
    <property type="molecule type" value="Genomic_DNA"/>
</dbReference>
<proteinExistence type="predicted"/>
<comment type="caution">
    <text evidence="1">The sequence shown here is derived from an EMBL/GenBank/DDBJ whole genome shotgun (WGS) entry which is preliminary data.</text>
</comment>
<gene>
    <name evidence="1" type="ORF">M9Y10_015310</name>
</gene>
<organism evidence="1 2">
    <name type="scientific">Tritrichomonas musculus</name>
    <dbReference type="NCBI Taxonomy" id="1915356"/>
    <lineage>
        <taxon>Eukaryota</taxon>
        <taxon>Metamonada</taxon>
        <taxon>Parabasalia</taxon>
        <taxon>Tritrichomonadida</taxon>
        <taxon>Tritrichomonadidae</taxon>
        <taxon>Tritrichomonas</taxon>
    </lineage>
</organism>
<protein>
    <submittedName>
        <fullName evidence="1">Uncharacterized protein</fullName>
    </submittedName>
</protein>